<dbReference type="InterPro" id="IPR016035">
    <property type="entry name" value="Acyl_Trfase/lysoPLipase"/>
</dbReference>
<organism evidence="4 5">
    <name type="scientific">Quisquiliibacterium transsilvanicum</name>
    <dbReference type="NCBI Taxonomy" id="1549638"/>
    <lineage>
        <taxon>Bacteria</taxon>
        <taxon>Pseudomonadati</taxon>
        <taxon>Pseudomonadota</taxon>
        <taxon>Betaproteobacteria</taxon>
        <taxon>Burkholderiales</taxon>
        <taxon>Burkholderiaceae</taxon>
        <taxon>Quisquiliibacterium</taxon>
    </lineage>
</organism>
<evidence type="ECO:0000313" key="4">
    <source>
        <dbReference type="EMBL" id="MBB5271960.1"/>
    </source>
</evidence>
<keyword evidence="5" id="KW-1185">Reference proteome</keyword>
<sequence length="377" mass="41309">MPFGSEPRQPGVGLALSGGGFRAVLFHCGTLIRLNQLGILSKLARVSSVSGGSIVAGVLATRWPSLQIDPHDGFIGNLEDAVIEPLRAFTSETVDVGVVLGGAINPFRTAGEELIRCYRKRLALGVKLRELGDQGPRFVFNSTNYATGVTFRFSKPYCGDYRIGLMEEHDFDVAFAVGCSSAFPPVLAPIVVESDPSRFKKTKGANLWDDEDYRRRQHLADGGVYDNLGLETVWGRYETVLASDAGKPFDFDPAAGGYLADQLGRIRDIGLNQALALRKRMLIDAFQHQHGDAKGAYWGIDTEIANYGLADAIPVSARTSHEMAQIRTRLNRFSDAEQDRLINWGYAVCDAAIRKHVPQLVTRPGAPKQPRERHPVS</sequence>
<feature type="active site" description="Nucleophile" evidence="2">
    <location>
        <position position="50"/>
    </location>
</feature>
<dbReference type="AlphaFoldDB" id="A0A7W8M955"/>
<dbReference type="SUPFAM" id="SSF52151">
    <property type="entry name" value="FabD/lysophospholipase-like"/>
    <property type="match status" value="1"/>
</dbReference>
<reference evidence="4 5" key="1">
    <citation type="submission" date="2020-08" db="EMBL/GenBank/DDBJ databases">
        <title>Genomic Encyclopedia of Type Strains, Phase IV (KMG-IV): sequencing the most valuable type-strain genomes for metagenomic binning, comparative biology and taxonomic classification.</title>
        <authorList>
            <person name="Goeker M."/>
        </authorList>
    </citation>
    <scope>NUCLEOTIDE SEQUENCE [LARGE SCALE GENOMIC DNA]</scope>
    <source>
        <strain evidence="4 5">DSM 29781</strain>
    </source>
</reference>
<dbReference type="Pfam" id="PF01734">
    <property type="entry name" value="Patatin"/>
    <property type="match status" value="1"/>
</dbReference>
<dbReference type="GO" id="GO:0016042">
    <property type="term" value="P:lipid catabolic process"/>
    <property type="evidence" value="ECO:0007669"/>
    <property type="project" value="UniProtKB-UniRule"/>
</dbReference>
<comment type="caution">
    <text evidence="2">Lacks conserved residue(s) required for the propagation of feature annotation.</text>
</comment>
<feature type="active site" description="Proton acceptor" evidence="2">
    <location>
        <position position="221"/>
    </location>
</feature>
<evidence type="ECO:0000256" key="1">
    <source>
        <dbReference type="ARBA" id="ARBA00023098"/>
    </source>
</evidence>
<dbReference type="PROSITE" id="PS51635">
    <property type="entry name" value="PNPLA"/>
    <property type="match status" value="1"/>
</dbReference>
<feature type="domain" description="PNPLA" evidence="3">
    <location>
        <begin position="14"/>
        <end position="234"/>
    </location>
</feature>
<name>A0A7W8M955_9BURK</name>
<evidence type="ECO:0000256" key="2">
    <source>
        <dbReference type="PROSITE-ProRule" id="PRU01161"/>
    </source>
</evidence>
<evidence type="ECO:0000259" key="3">
    <source>
        <dbReference type="PROSITE" id="PS51635"/>
    </source>
</evidence>
<feature type="short sequence motif" description="DGA/G" evidence="2">
    <location>
        <begin position="221"/>
        <end position="223"/>
    </location>
</feature>
<dbReference type="InterPro" id="IPR002641">
    <property type="entry name" value="PNPLA_dom"/>
</dbReference>
<gene>
    <name evidence="4" type="ORF">HNQ70_001974</name>
</gene>
<evidence type="ECO:0000313" key="5">
    <source>
        <dbReference type="Proteomes" id="UP000532440"/>
    </source>
</evidence>
<keyword evidence="2" id="KW-0378">Hydrolase</keyword>
<accession>A0A7W8M955</accession>
<keyword evidence="1 2" id="KW-0443">Lipid metabolism</keyword>
<keyword evidence="2" id="KW-0442">Lipid degradation</keyword>
<dbReference type="EMBL" id="JACHGB010000004">
    <property type="protein sequence ID" value="MBB5271960.1"/>
    <property type="molecule type" value="Genomic_DNA"/>
</dbReference>
<protein>
    <submittedName>
        <fullName evidence="4">NTE family protein</fullName>
    </submittedName>
</protein>
<dbReference type="Proteomes" id="UP000532440">
    <property type="component" value="Unassembled WGS sequence"/>
</dbReference>
<proteinExistence type="predicted"/>
<comment type="caution">
    <text evidence="4">The sequence shown here is derived from an EMBL/GenBank/DDBJ whole genome shotgun (WGS) entry which is preliminary data.</text>
</comment>
<dbReference type="Gene3D" id="3.40.1090.10">
    <property type="entry name" value="Cytosolic phospholipase A2 catalytic domain"/>
    <property type="match status" value="2"/>
</dbReference>
<dbReference type="RefSeq" id="WP_183966911.1">
    <property type="nucleotide sequence ID" value="NZ_BAABEW010000023.1"/>
</dbReference>
<dbReference type="GO" id="GO:0016787">
    <property type="term" value="F:hydrolase activity"/>
    <property type="evidence" value="ECO:0007669"/>
    <property type="project" value="UniProtKB-UniRule"/>
</dbReference>